<sequence>MSKRRHSCACGKGEIMVPFESLSLLPWVRPYDYHGGGGPRGVNWEESVLPGTSCLSKILCLRKGHYYFIGCAGTIPSLCGVVPKGEKWVSVVPVPGLKMRTYLVIGNQRQIVPFCDVQPTSRRDEPTSSLEDDEDDWCHPDEHSSRCQRDLQPNGATADGRGENVVPRVRHGVFRRTIDTAIIRLQALRNHAVTQNQEEELLHALPTLLARTAAAQVRQPEPASAAERRGPIRRSARDRRRTDDVSALITALDKPTYTSTNRVVLRELTAKGLGRPDNRPVSLCIEWEEEELVHLINERYPVLAGKQFMVMIGAARNRLLPLAQLTTRHIKDARPSRLARLWVLPAEEVTAAAETVTVTPSEVMATEADEPTIQAAAETVTDTRSEVMVTEADEEEEPTIQNGFYEAGTPTILFRTLPMSMLDATRSLLLASNEETDAEVPEEIPEVNLSNNIDPTSGVPSLGETIREHASLFISQDMEDPFHIEVRRSHVFRDALQSIRFAQGDLHSPLRLTLTGEEGVDLGGLRREFWSLFLNQATMSSLFTGKAGRLTLAKNYIELKRGTFRHLGQLVALSILQDGPGLPIFADVVVNHLLQESRSGYRGPARQSCEFTEGDGRFTRPGAGRPLQQPL</sequence>
<dbReference type="Gene3D" id="3.90.1750.10">
    <property type="entry name" value="Hect, E3 ligase catalytic domains"/>
    <property type="match status" value="1"/>
</dbReference>
<reference evidence="5" key="1">
    <citation type="journal article" date="2019" name="bioRxiv">
        <title>The Genome of the Zebra Mussel, Dreissena polymorpha: A Resource for Invasive Species Research.</title>
        <authorList>
            <person name="McCartney M.A."/>
            <person name="Auch B."/>
            <person name="Kono T."/>
            <person name="Mallez S."/>
            <person name="Zhang Y."/>
            <person name="Obille A."/>
            <person name="Becker A."/>
            <person name="Abrahante J.E."/>
            <person name="Garbe J."/>
            <person name="Badalamenti J.P."/>
            <person name="Herman A."/>
            <person name="Mangelson H."/>
            <person name="Liachko I."/>
            <person name="Sullivan S."/>
            <person name="Sone E.D."/>
            <person name="Koren S."/>
            <person name="Silverstein K.A.T."/>
            <person name="Beckman K.B."/>
            <person name="Gohl D.M."/>
        </authorList>
    </citation>
    <scope>NUCLEOTIDE SEQUENCE</scope>
    <source>
        <strain evidence="5">Duluth1</strain>
        <tissue evidence="5">Whole animal</tissue>
    </source>
</reference>
<dbReference type="SUPFAM" id="SSF56204">
    <property type="entry name" value="Hect, E3 ligase catalytic domain"/>
    <property type="match status" value="1"/>
</dbReference>
<accession>A0A9D4RDK2</accession>
<feature type="region of interest" description="Disordered" evidence="3">
    <location>
        <begin position="604"/>
        <end position="631"/>
    </location>
</feature>
<dbReference type="AlphaFoldDB" id="A0A9D4RDK2"/>
<name>A0A9D4RDK2_DREPO</name>
<feature type="region of interest" description="Disordered" evidence="3">
    <location>
        <begin position="216"/>
        <end position="241"/>
    </location>
</feature>
<evidence type="ECO:0000259" key="4">
    <source>
        <dbReference type="PROSITE" id="PS50237"/>
    </source>
</evidence>
<feature type="compositionally biased region" description="Basic and acidic residues" evidence="3">
    <location>
        <begin position="137"/>
        <end position="149"/>
    </location>
</feature>
<proteinExistence type="predicted"/>
<feature type="domain" description="HECT" evidence="4">
    <location>
        <begin position="502"/>
        <end position="536"/>
    </location>
</feature>
<dbReference type="GO" id="GO:0004842">
    <property type="term" value="F:ubiquitin-protein transferase activity"/>
    <property type="evidence" value="ECO:0007669"/>
    <property type="project" value="InterPro"/>
</dbReference>
<keyword evidence="6" id="KW-1185">Reference proteome</keyword>
<evidence type="ECO:0000313" key="6">
    <source>
        <dbReference type="Proteomes" id="UP000828390"/>
    </source>
</evidence>
<evidence type="ECO:0000256" key="1">
    <source>
        <dbReference type="ARBA" id="ARBA00022786"/>
    </source>
</evidence>
<dbReference type="PROSITE" id="PS50237">
    <property type="entry name" value="HECT"/>
    <property type="match status" value="1"/>
</dbReference>
<feature type="region of interest" description="Disordered" evidence="3">
    <location>
        <begin position="118"/>
        <end position="163"/>
    </location>
</feature>
<dbReference type="EMBL" id="JAIWYP010000002">
    <property type="protein sequence ID" value="KAH3864541.1"/>
    <property type="molecule type" value="Genomic_DNA"/>
</dbReference>
<evidence type="ECO:0000256" key="3">
    <source>
        <dbReference type="SAM" id="MobiDB-lite"/>
    </source>
</evidence>
<organism evidence="5 6">
    <name type="scientific">Dreissena polymorpha</name>
    <name type="common">Zebra mussel</name>
    <name type="synonym">Mytilus polymorpha</name>
    <dbReference type="NCBI Taxonomy" id="45954"/>
    <lineage>
        <taxon>Eukaryota</taxon>
        <taxon>Metazoa</taxon>
        <taxon>Spiralia</taxon>
        <taxon>Lophotrochozoa</taxon>
        <taxon>Mollusca</taxon>
        <taxon>Bivalvia</taxon>
        <taxon>Autobranchia</taxon>
        <taxon>Heteroconchia</taxon>
        <taxon>Euheterodonta</taxon>
        <taxon>Imparidentia</taxon>
        <taxon>Neoheterodontei</taxon>
        <taxon>Myida</taxon>
        <taxon>Dreissenoidea</taxon>
        <taxon>Dreissenidae</taxon>
        <taxon>Dreissena</taxon>
    </lineage>
</organism>
<comment type="caution">
    <text evidence="5">The sequence shown here is derived from an EMBL/GenBank/DDBJ whole genome shotgun (WGS) entry which is preliminary data.</text>
</comment>
<dbReference type="InterPro" id="IPR035983">
    <property type="entry name" value="Hect_E3_ubiquitin_ligase"/>
</dbReference>
<gene>
    <name evidence="5" type="ORF">DPMN_027561</name>
</gene>
<keyword evidence="1 2" id="KW-0833">Ubl conjugation pathway</keyword>
<dbReference type="Proteomes" id="UP000828390">
    <property type="component" value="Unassembled WGS sequence"/>
</dbReference>
<comment type="caution">
    <text evidence="2">Lacks conserved residue(s) required for the propagation of feature annotation.</text>
</comment>
<dbReference type="InterPro" id="IPR000569">
    <property type="entry name" value="HECT_dom"/>
</dbReference>
<protein>
    <recommendedName>
        <fullName evidence="4">HECT domain-containing protein</fullName>
    </recommendedName>
</protein>
<evidence type="ECO:0000256" key="2">
    <source>
        <dbReference type="PROSITE-ProRule" id="PRU00104"/>
    </source>
</evidence>
<evidence type="ECO:0000313" key="5">
    <source>
        <dbReference type="EMBL" id="KAH3864541.1"/>
    </source>
</evidence>
<reference evidence="5" key="2">
    <citation type="submission" date="2020-11" db="EMBL/GenBank/DDBJ databases">
        <authorList>
            <person name="McCartney M.A."/>
            <person name="Auch B."/>
            <person name="Kono T."/>
            <person name="Mallez S."/>
            <person name="Becker A."/>
            <person name="Gohl D.M."/>
            <person name="Silverstein K.A.T."/>
            <person name="Koren S."/>
            <person name="Bechman K.B."/>
            <person name="Herman A."/>
            <person name="Abrahante J.E."/>
            <person name="Garbe J."/>
        </authorList>
    </citation>
    <scope>NUCLEOTIDE SEQUENCE</scope>
    <source>
        <strain evidence="5">Duluth1</strain>
        <tissue evidence="5">Whole animal</tissue>
    </source>
</reference>